<dbReference type="Proteomes" id="UP001595443">
    <property type="component" value="Unassembled WGS sequence"/>
</dbReference>
<accession>A0ABV7ALJ5</accession>
<evidence type="ECO:0000313" key="4">
    <source>
        <dbReference type="Proteomes" id="UP001595443"/>
    </source>
</evidence>
<keyword evidence="3" id="KW-0378">Hydrolase</keyword>
<proteinExistence type="predicted"/>
<feature type="domain" description="GSCFA" evidence="2">
    <location>
        <begin position="82"/>
        <end position="320"/>
    </location>
</feature>
<comment type="caution">
    <text evidence="3">The sequence shown here is derived from an EMBL/GenBank/DDBJ whole genome shotgun (WGS) entry which is preliminary data.</text>
</comment>
<feature type="region of interest" description="Disordered" evidence="1">
    <location>
        <begin position="1"/>
        <end position="23"/>
    </location>
</feature>
<sequence length="410" mass="47268">MADRNEAGTKPARSTRTHRSGAEHLNFQYTTKDTREFRTWFRGEHTNYNPTVARMLDVKAAERFVLKGWAPEAPVIGPDTQITAFGSCFAANISNWLSKRNFRVLNKEDKAKDAYVVTCGEGMVNSFVIRQQFEWAWEGKVFDQALWHGYKAEEYGYDPAIQAETRRIFDETDFFILTFGLSEVWYDEPTGNVFWRTIPKDVYDPSRHKFRVSSVQENRDNLLAIYRLIRKHRPDAKVLFTLSPIPLIATFRDNSCLTSNSVSKAVLRVAIDEVLREVEDEGVLSYWPSYEFVTDIFHLPYKADRRHPKGAVLDYIMTLFEHVWCVETEMPRPSLVLAWAQALAEAQLVPPIMQRSVLQRRPRRLRKLIKEEEPLDADAQIDKALRKLGGEILEAWKAEDEAAAESAAAE</sequence>
<dbReference type="RefSeq" id="WP_377834603.1">
    <property type="nucleotide sequence ID" value="NZ_JBHRSK010000015.1"/>
</dbReference>
<protein>
    <submittedName>
        <fullName evidence="3">GSCFA domain-containing protein</fullName>
        <ecNumber evidence="3">3.1.-.-</ecNumber>
    </submittedName>
</protein>
<reference evidence="4" key="1">
    <citation type="journal article" date="2019" name="Int. J. Syst. Evol. Microbiol.">
        <title>The Global Catalogue of Microorganisms (GCM) 10K type strain sequencing project: providing services to taxonomists for standard genome sequencing and annotation.</title>
        <authorList>
            <consortium name="The Broad Institute Genomics Platform"/>
            <consortium name="The Broad Institute Genome Sequencing Center for Infectious Disease"/>
            <person name="Wu L."/>
            <person name="Ma J."/>
        </authorList>
    </citation>
    <scope>NUCLEOTIDE SEQUENCE [LARGE SCALE GENOMIC DNA]</scope>
    <source>
        <strain evidence="4">KCTC 62192</strain>
    </source>
</reference>
<evidence type="ECO:0000256" key="1">
    <source>
        <dbReference type="SAM" id="MobiDB-lite"/>
    </source>
</evidence>
<evidence type="ECO:0000259" key="2">
    <source>
        <dbReference type="Pfam" id="PF08885"/>
    </source>
</evidence>
<dbReference type="EMBL" id="JBHRSK010000015">
    <property type="protein sequence ID" value="MFC2969843.1"/>
    <property type="molecule type" value="Genomic_DNA"/>
</dbReference>
<gene>
    <name evidence="3" type="ORF">ACFOES_17230</name>
</gene>
<dbReference type="InterPro" id="IPR014982">
    <property type="entry name" value="GSCFA"/>
</dbReference>
<dbReference type="EC" id="3.1.-.-" evidence="3"/>
<name>A0ABV7ALJ5_9RHOB</name>
<evidence type="ECO:0000313" key="3">
    <source>
        <dbReference type="EMBL" id="MFC2969843.1"/>
    </source>
</evidence>
<organism evidence="3 4">
    <name type="scientific">Acidimangrovimonas pyrenivorans</name>
    <dbReference type="NCBI Taxonomy" id="2030798"/>
    <lineage>
        <taxon>Bacteria</taxon>
        <taxon>Pseudomonadati</taxon>
        <taxon>Pseudomonadota</taxon>
        <taxon>Alphaproteobacteria</taxon>
        <taxon>Rhodobacterales</taxon>
        <taxon>Paracoccaceae</taxon>
        <taxon>Acidimangrovimonas</taxon>
    </lineage>
</organism>
<dbReference type="Pfam" id="PF08885">
    <property type="entry name" value="GSCFA"/>
    <property type="match status" value="1"/>
</dbReference>
<keyword evidence="4" id="KW-1185">Reference proteome</keyword>
<dbReference type="SUPFAM" id="SSF52266">
    <property type="entry name" value="SGNH hydrolase"/>
    <property type="match status" value="1"/>
</dbReference>
<dbReference type="GO" id="GO:0016787">
    <property type="term" value="F:hydrolase activity"/>
    <property type="evidence" value="ECO:0007669"/>
    <property type="project" value="UniProtKB-KW"/>
</dbReference>